<dbReference type="SUPFAM" id="SSF53067">
    <property type="entry name" value="Actin-like ATPase domain"/>
    <property type="match status" value="2"/>
</dbReference>
<dbReference type="STRING" id="115433.SAMN05421835_10737"/>
<dbReference type="InterPro" id="IPR052519">
    <property type="entry name" value="Euk-type_GlcNAc_Kinase"/>
</dbReference>
<evidence type="ECO:0000313" key="2">
    <source>
        <dbReference type="EMBL" id="SFJ63487.1"/>
    </source>
</evidence>
<dbReference type="PANTHER" id="PTHR43190">
    <property type="entry name" value="N-ACETYL-D-GLUCOSAMINE KINASE"/>
    <property type="match status" value="1"/>
</dbReference>
<sequence>MPSTNEAGVFLGVDGGGTKTAFALLTGDGELLATALAPSSYYLGHSIDLVEEVLRAGVESVCGETGIPAAEFTYAFVALPGYGEVSADLDTLNAIPGRVLGHQRYRCDNDMVAGWAGSLGAVDGVNVIAGTGSMTYGERAGRGLRVGGWGELFDDEGSAYWIAIRGLNAFARMSDGRLPAGPLLRHLRDHLRLATDLDLVDVVLNRWQGDRMRVAALARVVTAAAADGDTECAAILREAGVRLADLVLATVDRLGYAPGEVVPVSWSGGVFASDEVREAFRERLDGAPVELCTPLLPPVLGAALYAARLAGTPLRAEAVDRLRTHATTVPQGGDDA</sequence>
<dbReference type="AlphaFoldDB" id="A0A1I3T1S1"/>
<dbReference type="Gene3D" id="3.30.420.40">
    <property type="match status" value="2"/>
</dbReference>
<keyword evidence="3" id="KW-1185">Reference proteome</keyword>
<dbReference type="InterPro" id="IPR043129">
    <property type="entry name" value="ATPase_NBD"/>
</dbReference>
<accession>A0A1I3T1S1</accession>
<evidence type="ECO:0000313" key="3">
    <source>
        <dbReference type="Proteomes" id="UP000199025"/>
    </source>
</evidence>
<dbReference type="EMBL" id="FORP01000007">
    <property type="protein sequence ID" value="SFJ63487.1"/>
    <property type="molecule type" value="Genomic_DNA"/>
</dbReference>
<feature type="domain" description="ATPase BadF/BadG/BcrA/BcrD type" evidence="1">
    <location>
        <begin position="11"/>
        <end position="306"/>
    </location>
</feature>
<dbReference type="InterPro" id="IPR002731">
    <property type="entry name" value="ATPase_BadF"/>
</dbReference>
<gene>
    <name evidence="2" type="ORF">SAMN05421835_10737</name>
</gene>
<evidence type="ECO:0000259" key="1">
    <source>
        <dbReference type="Pfam" id="PF01869"/>
    </source>
</evidence>
<dbReference type="PANTHER" id="PTHR43190:SF3">
    <property type="entry name" value="N-ACETYL-D-GLUCOSAMINE KINASE"/>
    <property type="match status" value="1"/>
</dbReference>
<dbReference type="Pfam" id="PF01869">
    <property type="entry name" value="BcrAD_BadFG"/>
    <property type="match status" value="1"/>
</dbReference>
<dbReference type="CDD" id="cd24007">
    <property type="entry name" value="ASKHA_NBD_eukNAGK-like"/>
    <property type="match status" value="1"/>
</dbReference>
<reference evidence="2 3" key="1">
    <citation type="submission" date="2016-10" db="EMBL/GenBank/DDBJ databases">
        <authorList>
            <person name="de Groot N.N."/>
        </authorList>
    </citation>
    <scope>NUCLEOTIDE SEQUENCE [LARGE SCALE GENOMIC DNA]</scope>
    <source>
        <strain evidence="2 3">DSM 44468</strain>
    </source>
</reference>
<name>A0A1I3T1S1_9PSEU</name>
<proteinExistence type="predicted"/>
<dbReference type="Proteomes" id="UP000199025">
    <property type="component" value="Unassembled WGS sequence"/>
</dbReference>
<organism evidence="2 3">
    <name type="scientific">Amycolatopsis sacchari</name>
    <dbReference type="NCBI Taxonomy" id="115433"/>
    <lineage>
        <taxon>Bacteria</taxon>
        <taxon>Bacillati</taxon>
        <taxon>Actinomycetota</taxon>
        <taxon>Actinomycetes</taxon>
        <taxon>Pseudonocardiales</taxon>
        <taxon>Pseudonocardiaceae</taxon>
        <taxon>Amycolatopsis</taxon>
    </lineage>
</organism>
<protein>
    <submittedName>
        <fullName evidence="2">BadF-type ATPase</fullName>
    </submittedName>
</protein>
<dbReference type="RefSeq" id="WP_245783049.1">
    <property type="nucleotide sequence ID" value="NZ_FORP01000007.1"/>
</dbReference>